<reference evidence="2" key="1">
    <citation type="submission" date="2015-03" db="EMBL/GenBank/DDBJ databases">
        <authorList>
            <consortium name="Pathogen Informatics"/>
        </authorList>
    </citation>
    <scope>NUCLEOTIDE SEQUENCE [LARGE SCALE GENOMIC DNA]</scope>
    <source>
        <strain evidence="2">K00500041</strain>
    </source>
</reference>
<dbReference type="EMBL" id="CSAE01000182">
    <property type="protein sequence ID" value="COV70750.1"/>
    <property type="molecule type" value="Genomic_DNA"/>
</dbReference>
<dbReference type="AlphaFoldDB" id="A0A0U0R4C3"/>
<protein>
    <submittedName>
        <fullName evidence="1">Conserved membrane protein of uncharacterized function</fullName>
    </submittedName>
</protein>
<dbReference type="Proteomes" id="UP000038802">
    <property type="component" value="Unassembled WGS sequence"/>
</dbReference>
<organism evidence="1 2">
    <name type="scientific">Mycobacterium tuberculosis</name>
    <dbReference type="NCBI Taxonomy" id="1773"/>
    <lineage>
        <taxon>Bacteria</taxon>
        <taxon>Bacillati</taxon>
        <taxon>Actinomycetota</taxon>
        <taxon>Actinomycetes</taxon>
        <taxon>Mycobacteriales</taxon>
        <taxon>Mycobacteriaceae</taxon>
        <taxon>Mycobacterium</taxon>
        <taxon>Mycobacterium tuberculosis complex</taxon>
    </lineage>
</organism>
<sequence>MFTVAQWRWRWFRAAMCKTMAVAVICLLAWSLSGLVGPS</sequence>
<evidence type="ECO:0000313" key="2">
    <source>
        <dbReference type="Proteomes" id="UP000038802"/>
    </source>
</evidence>
<name>A0A0U0R4C3_MYCTX</name>
<dbReference type="STRING" id="115862.BBG46_12640"/>
<evidence type="ECO:0000313" key="1">
    <source>
        <dbReference type="EMBL" id="COV70750.1"/>
    </source>
</evidence>
<accession>A0A0U0R4C3</accession>
<proteinExistence type="predicted"/>
<gene>
    <name evidence="1" type="ORF">ERS007703_01905</name>
</gene>